<dbReference type="Proteomes" id="UP000288227">
    <property type="component" value="Unassembled WGS sequence"/>
</dbReference>
<reference evidence="4 5" key="1">
    <citation type="submission" date="2018-11" db="EMBL/GenBank/DDBJ databases">
        <title>Chryseotalea sanarue gen. nov., sp., nov., a member of the family Cytophagaceae, isolated from a brackish lake in Hamamatsu Japan.</title>
        <authorList>
            <person name="Maejima Y."/>
            <person name="Iino T."/>
            <person name="Muraguchi Y."/>
            <person name="Fukuda K."/>
            <person name="Ohkuma M."/>
            <person name="Moriuchi R."/>
            <person name="Dohra H."/>
            <person name="Kimbara K."/>
            <person name="Shintani M."/>
        </authorList>
    </citation>
    <scope>NUCLEOTIDE SEQUENCE [LARGE SCALE GENOMIC DNA]</scope>
    <source>
        <strain evidence="4 5">Ys</strain>
    </source>
</reference>
<dbReference type="GO" id="GO:0000156">
    <property type="term" value="F:phosphorelay response regulator activity"/>
    <property type="evidence" value="ECO:0007669"/>
    <property type="project" value="InterPro"/>
</dbReference>
<evidence type="ECO:0000313" key="5">
    <source>
        <dbReference type="Proteomes" id="UP000288227"/>
    </source>
</evidence>
<sequence>MIRCLIVDDEPYARKLLEEFIQNTEELTLIASANNAMEARAILTRQKIDLVFLDIQMPELTGIDFLKSSTRIPLVVFTTAYAEYALQGFEYDAVDYLLKPFDFNRFLKAVNKITERFQIKKPHVASTSANEKDYIFVKDGTRLVKIDLSSLLYIKGSREYVTFVTKTSKTMTLMSMKQLEQELKDDFVRIHNSFIIRLGAVDEITKDEVIINREALPIGATYKKYLLQKL</sequence>
<dbReference type="EMBL" id="BHXQ01000005">
    <property type="protein sequence ID" value="GCC52670.1"/>
    <property type="molecule type" value="Genomic_DNA"/>
</dbReference>
<evidence type="ECO:0000259" key="2">
    <source>
        <dbReference type="PROSITE" id="PS50110"/>
    </source>
</evidence>
<dbReference type="PANTHER" id="PTHR37299:SF1">
    <property type="entry name" value="STAGE 0 SPORULATION PROTEIN A HOMOLOG"/>
    <property type="match status" value="1"/>
</dbReference>
<dbReference type="SMART" id="SM00448">
    <property type="entry name" value="REC"/>
    <property type="match status" value="1"/>
</dbReference>
<dbReference type="InterPro" id="IPR046947">
    <property type="entry name" value="LytR-like"/>
</dbReference>
<keyword evidence="4" id="KW-0238">DNA-binding</keyword>
<dbReference type="FunFam" id="3.40.50.2300:FF:000051">
    <property type="entry name" value="Two-component response regulator yehT"/>
    <property type="match status" value="1"/>
</dbReference>
<dbReference type="InterPro" id="IPR001789">
    <property type="entry name" value="Sig_transdc_resp-reg_receiver"/>
</dbReference>
<dbReference type="SMART" id="SM00850">
    <property type="entry name" value="LytTR"/>
    <property type="match status" value="1"/>
</dbReference>
<dbReference type="PANTHER" id="PTHR37299">
    <property type="entry name" value="TRANSCRIPTIONAL REGULATOR-RELATED"/>
    <property type="match status" value="1"/>
</dbReference>
<evidence type="ECO:0000313" key="4">
    <source>
        <dbReference type="EMBL" id="GCC52670.1"/>
    </source>
</evidence>
<dbReference type="InterPro" id="IPR007492">
    <property type="entry name" value="LytTR_DNA-bd_dom"/>
</dbReference>
<gene>
    <name evidence="4" type="ORF">SanaruYs_29080</name>
</gene>
<dbReference type="Pfam" id="PF04397">
    <property type="entry name" value="LytTR"/>
    <property type="match status" value="1"/>
</dbReference>
<dbReference type="PROSITE" id="PS50930">
    <property type="entry name" value="HTH_LYTTR"/>
    <property type="match status" value="1"/>
</dbReference>
<protein>
    <submittedName>
        <fullName evidence="4">DNA-binding response regulator</fullName>
    </submittedName>
</protein>
<dbReference type="GO" id="GO:0003677">
    <property type="term" value="F:DNA binding"/>
    <property type="evidence" value="ECO:0007669"/>
    <property type="project" value="UniProtKB-KW"/>
</dbReference>
<evidence type="ECO:0000259" key="3">
    <source>
        <dbReference type="PROSITE" id="PS50930"/>
    </source>
</evidence>
<comment type="caution">
    <text evidence="4">The sequence shown here is derived from an EMBL/GenBank/DDBJ whole genome shotgun (WGS) entry which is preliminary data.</text>
</comment>
<evidence type="ECO:0000256" key="1">
    <source>
        <dbReference type="PROSITE-ProRule" id="PRU00169"/>
    </source>
</evidence>
<dbReference type="PROSITE" id="PS50110">
    <property type="entry name" value="RESPONSE_REGULATORY"/>
    <property type="match status" value="1"/>
</dbReference>
<dbReference type="Gene3D" id="2.40.50.1020">
    <property type="entry name" value="LytTr DNA-binding domain"/>
    <property type="match status" value="1"/>
</dbReference>
<dbReference type="OrthoDB" id="1646880at2"/>
<dbReference type="AlphaFoldDB" id="A0A401UCS3"/>
<proteinExistence type="predicted"/>
<dbReference type="SUPFAM" id="SSF52172">
    <property type="entry name" value="CheY-like"/>
    <property type="match status" value="1"/>
</dbReference>
<feature type="domain" description="HTH LytTR-type" evidence="3">
    <location>
        <begin position="135"/>
        <end position="230"/>
    </location>
</feature>
<keyword evidence="1" id="KW-0597">Phosphoprotein</keyword>
<accession>A0A401UCS3</accession>
<keyword evidence="5" id="KW-1185">Reference proteome</keyword>
<name>A0A401UCS3_9BACT</name>
<dbReference type="RefSeq" id="WP_127123324.1">
    <property type="nucleotide sequence ID" value="NZ_BHXQ01000005.1"/>
</dbReference>
<organism evidence="4 5">
    <name type="scientific">Chryseotalea sanaruensis</name>
    <dbReference type="NCBI Taxonomy" id="2482724"/>
    <lineage>
        <taxon>Bacteria</taxon>
        <taxon>Pseudomonadati</taxon>
        <taxon>Bacteroidota</taxon>
        <taxon>Cytophagia</taxon>
        <taxon>Cytophagales</taxon>
        <taxon>Chryseotaleaceae</taxon>
        <taxon>Chryseotalea</taxon>
    </lineage>
</organism>
<dbReference type="Gene3D" id="3.40.50.2300">
    <property type="match status" value="1"/>
</dbReference>
<feature type="modified residue" description="4-aspartylphosphate" evidence="1">
    <location>
        <position position="54"/>
    </location>
</feature>
<feature type="domain" description="Response regulatory" evidence="2">
    <location>
        <begin position="3"/>
        <end position="114"/>
    </location>
</feature>
<dbReference type="Pfam" id="PF00072">
    <property type="entry name" value="Response_reg"/>
    <property type="match status" value="1"/>
</dbReference>
<dbReference type="InterPro" id="IPR011006">
    <property type="entry name" value="CheY-like_superfamily"/>
</dbReference>